<dbReference type="AlphaFoldDB" id="A0A2M7D689"/>
<feature type="active site" description="Proton donor" evidence="2">
    <location>
        <position position="53"/>
    </location>
</feature>
<dbReference type="InterPro" id="IPR004175">
    <property type="entry name" value="RNA_CPDase"/>
</dbReference>
<sequence>MKHRVFIAINLPEGLKKRLKQYREKFEYLPRATPTGEVLRGLPVRWTKAPSLHLTLVFIGYVSDEQMLEICRVTKEAAAKFEPFFINFRRIVLGPPGKAPRMIWLEGEASQELTEFKKELEAALIDCDSGFYRAENRPFKPHITLARVKAGRWREANINQADIEQNLDAQVEVGGIDVMESDLKSDGAEYAVLKACPLKM</sequence>
<evidence type="ECO:0000256" key="2">
    <source>
        <dbReference type="HAMAP-Rule" id="MF_01940"/>
    </source>
</evidence>
<comment type="catalytic activity">
    <reaction evidence="2">
        <text>a 3'-end 2',3'-cyclophospho-ribonucleotide-RNA + H2O = a 3'-end 2'-phospho-ribonucleotide-RNA + H(+)</text>
        <dbReference type="Rhea" id="RHEA:11828"/>
        <dbReference type="Rhea" id="RHEA-COMP:10464"/>
        <dbReference type="Rhea" id="RHEA-COMP:17353"/>
        <dbReference type="ChEBI" id="CHEBI:15377"/>
        <dbReference type="ChEBI" id="CHEBI:15378"/>
        <dbReference type="ChEBI" id="CHEBI:83064"/>
        <dbReference type="ChEBI" id="CHEBI:173113"/>
        <dbReference type="EC" id="3.1.4.58"/>
    </reaction>
</comment>
<dbReference type="Pfam" id="PF13563">
    <property type="entry name" value="2_5_RNA_ligase2"/>
    <property type="match status" value="1"/>
</dbReference>
<dbReference type="Proteomes" id="UP000229247">
    <property type="component" value="Unassembled WGS sequence"/>
</dbReference>
<accession>A0A2M7D689</accession>
<protein>
    <recommendedName>
        <fullName evidence="2">RNA 2',3'-cyclic phosphodiesterase</fullName>
        <shortName evidence="2">RNA 2',3'-CPDase</shortName>
        <ecNumber evidence="2">3.1.4.58</ecNumber>
    </recommendedName>
</protein>
<dbReference type="SUPFAM" id="SSF55144">
    <property type="entry name" value="LigT-like"/>
    <property type="match status" value="1"/>
</dbReference>
<comment type="similarity">
    <text evidence="2">Belongs to the 2H phosphoesterase superfamily. ThpR family.</text>
</comment>
<proteinExistence type="inferred from homology"/>
<name>A0A2M7D689_9BACT</name>
<dbReference type="GO" id="GO:0008664">
    <property type="term" value="F:RNA 2',3'-cyclic 3'-phosphodiesterase activity"/>
    <property type="evidence" value="ECO:0007669"/>
    <property type="project" value="UniProtKB-EC"/>
</dbReference>
<comment type="caution">
    <text evidence="3">The sequence shown here is derived from an EMBL/GenBank/DDBJ whole genome shotgun (WGS) entry which is preliminary data.</text>
</comment>
<feature type="short sequence motif" description="HXTX 1" evidence="2">
    <location>
        <begin position="53"/>
        <end position="56"/>
    </location>
</feature>
<dbReference type="PANTHER" id="PTHR35561">
    <property type="entry name" value="RNA 2',3'-CYCLIC PHOSPHODIESTERASE"/>
    <property type="match status" value="1"/>
</dbReference>
<feature type="active site" description="Proton acceptor" evidence="2">
    <location>
        <position position="142"/>
    </location>
</feature>
<evidence type="ECO:0000313" key="3">
    <source>
        <dbReference type="EMBL" id="PIV38549.1"/>
    </source>
</evidence>
<comment type="function">
    <text evidence="2">Hydrolyzes RNA 2',3'-cyclic phosphodiester to an RNA 2'-phosphomonoester.</text>
</comment>
<evidence type="ECO:0000313" key="4">
    <source>
        <dbReference type="Proteomes" id="UP000229247"/>
    </source>
</evidence>
<gene>
    <name evidence="3" type="ORF">COS30_01500</name>
</gene>
<dbReference type="PANTHER" id="PTHR35561:SF1">
    <property type="entry name" value="RNA 2',3'-CYCLIC PHOSPHODIESTERASE"/>
    <property type="match status" value="1"/>
</dbReference>
<keyword evidence="1 2" id="KW-0378">Hydrolase</keyword>
<dbReference type="EC" id="3.1.4.58" evidence="2"/>
<evidence type="ECO:0000256" key="1">
    <source>
        <dbReference type="ARBA" id="ARBA00022801"/>
    </source>
</evidence>
<dbReference type="HAMAP" id="MF_01940">
    <property type="entry name" value="RNA_CPDase"/>
    <property type="match status" value="1"/>
</dbReference>
<organism evidence="3 4">
    <name type="scientific">Candidatus Portnoybacteria bacterium CG02_land_8_20_14_3_00_45_8</name>
    <dbReference type="NCBI Taxonomy" id="1974807"/>
    <lineage>
        <taxon>Bacteria</taxon>
        <taxon>Candidatus Portnoyibacteriota</taxon>
    </lineage>
</organism>
<dbReference type="Gene3D" id="3.90.1140.10">
    <property type="entry name" value="Cyclic phosphodiesterase"/>
    <property type="match status" value="1"/>
</dbReference>
<dbReference type="GO" id="GO:0004113">
    <property type="term" value="F:2',3'-cyclic-nucleotide 3'-phosphodiesterase activity"/>
    <property type="evidence" value="ECO:0007669"/>
    <property type="project" value="InterPro"/>
</dbReference>
<reference evidence="4" key="1">
    <citation type="submission" date="2017-09" db="EMBL/GenBank/DDBJ databases">
        <title>Depth-based differentiation of microbial function through sediment-hosted aquifers and enrichment of novel symbionts in the deep terrestrial subsurface.</title>
        <authorList>
            <person name="Probst A.J."/>
            <person name="Ladd B."/>
            <person name="Jarett J.K."/>
            <person name="Geller-Mcgrath D.E."/>
            <person name="Sieber C.M.K."/>
            <person name="Emerson J.B."/>
            <person name="Anantharaman K."/>
            <person name="Thomas B.C."/>
            <person name="Malmstrom R."/>
            <person name="Stieglmeier M."/>
            <person name="Klingl A."/>
            <person name="Woyke T."/>
            <person name="Ryan C.M."/>
            <person name="Banfield J.F."/>
        </authorList>
    </citation>
    <scope>NUCLEOTIDE SEQUENCE [LARGE SCALE GENOMIC DNA]</scope>
</reference>
<dbReference type="EMBL" id="PEUE01000035">
    <property type="protein sequence ID" value="PIV38549.1"/>
    <property type="molecule type" value="Genomic_DNA"/>
</dbReference>
<feature type="short sequence motif" description="HXTX 2" evidence="2">
    <location>
        <begin position="142"/>
        <end position="145"/>
    </location>
</feature>
<dbReference type="InterPro" id="IPR009097">
    <property type="entry name" value="Cyclic_Pdiesterase"/>
</dbReference>
<dbReference type="NCBIfam" id="TIGR02258">
    <property type="entry name" value="2_5_ligase"/>
    <property type="match status" value="1"/>
</dbReference>